<proteinExistence type="predicted"/>
<feature type="compositionally biased region" description="Basic and acidic residues" evidence="1">
    <location>
        <begin position="874"/>
        <end position="891"/>
    </location>
</feature>
<evidence type="ECO:0000313" key="2">
    <source>
        <dbReference type="EMBL" id="NVO58203.1"/>
    </source>
</evidence>
<comment type="caution">
    <text evidence="2">The sequence shown here is derived from an EMBL/GenBank/DDBJ whole genome shotgun (WGS) entry which is preliminary data.</text>
</comment>
<dbReference type="SUPFAM" id="SSF55486">
    <property type="entry name" value="Metalloproteases ('zincins'), catalytic domain"/>
    <property type="match status" value="1"/>
</dbReference>
<gene>
    <name evidence="2" type="ORF">HW561_20630</name>
</gene>
<sequence length="951" mass="104885">MVDNVIRNEYGEVVYMTNPTQPMLESAVPLATPQQVADWYLRSTRGEAGLAGNMMEGDPATHLESAQSHPMLTFQNEKDIGGTKVVVYQQTLMGLDVFGARIGMSLDGDSLAMTSLQSSAHGNVMIENTTAFSDTTETRPVRKSDLKKYLGFGLKGSDNIRIERQVIYRYEPEEREERHEHQGCIVDTTDIPALKEPDFDGLEKGKHYIADEVLFEAPLGKGQSPVNWRALVEPETGTVLYLRALVACATGMVFDRDPQTQTGANVSANSTNAQLNPFRTNQTLQGLVANTPQDLRGEFVHVTETQVPAQAPPTVGTPAGAFSYNAQTENFNAVNAYHNNDRLFRTMQDYGFNVQNYFNGTTFPVPVDARALGDDINAQAPGNTSGNGLRELRYGKLAAGQTIGIATSNRVCWHEFGHALLWDHVNSPNFGFAHSAGDALAAILNDPGTNEHDRFATFPWVLASVQGISRRHDRTIGSGWAWFGPNWNTQYGGEQVLSTTLFRLYRAIGGDASSLTGQRRAADWTAFLIFKAIGLLTSTTQFPEVYEGNLETADKTTTSFKGIPGGAVHKVVRWSFEKQGLFQPGAAPGQGNNVNTEGNPPAVDVYIDDGRGGEYQYQANHWSCQDMWVRRSADGGSAHEQPIVGQTNYMYVRVKNRGTQTAHAVRVDAYHALPGTGLAFPDDWQPMATASLPASGSIASGGSTIVGPFAFVPTQVGHECLLAIAQADGDAGNDTTINGTVPEHRLVPFDNNIGQRNVNPVLPSLRSLVQWFREHILWVRNPYKTVVVAKIEIQLPRFMRRLGWEMKVVSRGGTKFEMGPRETQKVVLQIEPGEQFEPELARKAISAGDDKINVVTHLDGEISGGMTYQLSFDTGKEEKPDREDEKPKDRPVVVSRRPTIEEILKILRGQISRSGRSPIRTIRLEFDFEDEFEMDELDEFDEFDDGFDTDA</sequence>
<reference evidence="2 3" key="1">
    <citation type="submission" date="2020-06" db="EMBL/GenBank/DDBJ databases">
        <authorList>
            <person name="Cao W.R."/>
        </authorList>
    </citation>
    <scope>NUCLEOTIDE SEQUENCE [LARGE SCALE GENOMIC DNA]</scope>
    <source>
        <strain evidence="2 3">B1Z28</strain>
    </source>
</reference>
<dbReference type="EMBL" id="JABXWT010000020">
    <property type="protein sequence ID" value="NVO58203.1"/>
    <property type="molecule type" value="Genomic_DNA"/>
</dbReference>
<evidence type="ECO:0000313" key="3">
    <source>
        <dbReference type="Proteomes" id="UP000630805"/>
    </source>
</evidence>
<evidence type="ECO:0008006" key="4">
    <source>
        <dbReference type="Google" id="ProtNLM"/>
    </source>
</evidence>
<organism evidence="2 3">
    <name type="scientific">Ruegeria haliotis</name>
    <dbReference type="NCBI Taxonomy" id="2747601"/>
    <lineage>
        <taxon>Bacteria</taxon>
        <taxon>Pseudomonadati</taxon>
        <taxon>Pseudomonadota</taxon>
        <taxon>Alphaproteobacteria</taxon>
        <taxon>Rhodobacterales</taxon>
        <taxon>Roseobacteraceae</taxon>
        <taxon>Ruegeria</taxon>
    </lineage>
</organism>
<name>A0ABX2PVZ4_9RHOB</name>
<evidence type="ECO:0000256" key="1">
    <source>
        <dbReference type="SAM" id="MobiDB-lite"/>
    </source>
</evidence>
<protein>
    <recommendedName>
        <fullName evidence="4">FTP domain-containing protein</fullName>
    </recommendedName>
</protein>
<feature type="region of interest" description="Disordered" evidence="1">
    <location>
        <begin position="872"/>
        <end position="893"/>
    </location>
</feature>
<dbReference type="RefSeq" id="WP_176867247.1">
    <property type="nucleotide sequence ID" value="NZ_JABXWT010000020.1"/>
</dbReference>
<keyword evidence="3" id="KW-1185">Reference proteome</keyword>
<accession>A0ABX2PVZ4</accession>
<dbReference type="Proteomes" id="UP000630805">
    <property type="component" value="Unassembled WGS sequence"/>
</dbReference>